<sequence length="308" mass="32910">MSHHSSTRGQDNSSQPTMPSFTPLAAEAAGKIASYAILDDPNHLAVEIGQAEHRIGLVNSWQIQQGSRVLEIGCGQGTCTAVLAEAVGPEGHVDAVDPGPPDYGAPVTLAQAQAHLSAGPVGDRITWYHAEPVQFLAENPGTRWDFVVLAHCIWYFDGPDTLGEMLAALRGRAAGLLVAEYALTARERAAVPHVMAAVARAALEAHNKASEANIRCLLGPLSIKDAAARGGWALDKEEVHVPGEALLDGSWETGTVKSRWFLEEIDKYITDVTLKTTLLSAREAVVGAVGLLNGERVRTMDVWVSRFV</sequence>
<protein>
    <submittedName>
        <fullName evidence="2">Uncharacterized protein</fullName>
    </submittedName>
</protein>
<dbReference type="AlphaFoldDB" id="A0A0D9P547"/>
<proteinExistence type="predicted"/>
<organism evidence="2 3">
    <name type="scientific">Metarhizium anisopliae BRIP 53293</name>
    <dbReference type="NCBI Taxonomy" id="1291518"/>
    <lineage>
        <taxon>Eukaryota</taxon>
        <taxon>Fungi</taxon>
        <taxon>Dikarya</taxon>
        <taxon>Ascomycota</taxon>
        <taxon>Pezizomycotina</taxon>
        <taxon>Sordariomycetes</taxon>
        <taxon>Hypocreomycetidae</taxon>
        <taxon>Hypocreales</taxon>
        <taxon>Clavicipitaceae</taxon>
        <taxon>Metarhizium</taxon>
    </lineage>
</organism>
<dbReference type="Proteomes" id="UP000054544">
    <property type="component" value="Unassembled WGS sequence"/>
</dbReference>
<dbReference type="EMBL" id="KE384727">
    <property type="protein sequence ID" value="KJK81206.1"/>
    <property type="molecule type" value="Genomic_DNA"/>
</dbReference>
<dbReference type="CDD" id="cd02440">
    <property type="entry name" value="AdoMet_MTases"/>
    <property type="match status" value="1"/>
</dbReference>
<evidence type="ECO:0000313" key="3">
    <source>
        <dbReference type="Proteomes" id="UP000054544"/>
    </source>
</evidence>
<accession>A0A0D9P547</accession>
<dbReference type="Pfam" id="PF13489">
    <property type="entry name" value="Methyltransf_23"/>
    <property type="match status" value="1"/>
</dbReference>
<feature type="region of interest" description="Disordered" evidence="1">
    <location>
        <begin position="1"/>
        <end position="21"/>
    </location>
</feature>
<keyword evidence="3" id="KW-1185">Reference proteome</keyword>
<feature type="compositionally biased region" description="Polar residues" evidence="1">
    <location>
        <begin position="7"/>
        <end position="20"/>
    </location>
</feature>
<dbReference type="SUPFAM" id="SSF53335">
    <property type="entry name" value="S-adenosyl-L-methionine-dependent methyltransferases"/>
    <property type="match status" value="1"/>
</dbReference>
<dbReference type="OrthoDB" id="8300214at2759"/>
<dbReference type="InterPro" id="IPR029063">
    <property type="entry name" value="SAM-dependent_MTases_sf"/>
</dbReference>
<reference evidence="3" key="1">
    <citation type="journal article" date="2014" name="BMC Genomics">
        <title>The genome sequence of the biocontrol fungus Metarhizium anisopliae and comparative genomics of Metarhizium species.</title>
        <authorList>
            <person name="Pattemore J.A."/>
            <person name="Hane J.K."/>
            <person name="Williams A.H."/>
            <person name="Wilson B.A."/>
            <person name="Stodart B.J."/>
            <person name="Ash G.J."/>
        </authorList>
    </citation>
    <scope>NUCLEOTIDE SEQUENCE [LARGE SCALE GENOMIC DNA]</scope>
    <source>
        <strain evidence="3">BRIP 53293</strain>
    </source>
</reference>
<dbReference type="STRING" id="1291518.A0A0D9P547"/>
<name>A0A0D9P547_METAN</name>
<evidence type="ECO:0000256" key="1">
    <source>
        <dbReference type="SAM" id="MobiDB-lite"/>
    </source>
</evidence>
<dbReference type="Gene3D" id="3.40.50.150">
    <property type="entry name" value="Vaccinia Virus protein VP39"/>
    <property type="match status" value="1"/>
</dbReference>
<evidence type="ECO:0000313" key="2">
    <source>
        <dbReference type="EMBL" id="KJK81206.1"/>
    </source>
</evidence>
<gene>
    <name evidence="2" type="ORF">H634G_03740</name>
</gene>